<dbReference type="Proteomes" id="UP000186002">
    <property type="component" value="Unassembled WGS sequence"/>
</dbReference>
<dbReference type="STRING" id="735517.SAMN05444272_3942"/>
<dbReference type="PANTHER" id="PTHR41259:SF1">
    <property type="entry name" value="DOUBLE-STRAND BREAK REPAIR RAD50 ATPASE, PUTATIVE-RELATED"/>
    <property type="match status" value="1"/>
</dbReference>
<reference evidence="4 5" key="1">
    <citation type="submission" date="2016-11" db="EMBL/GenBank/DDBJ databases">
        <authorList>
            <person name="Jaros S."/>
            <person name="Januszkiewicz K."/>
            <person name="Wedrychowicz H."/>
        </authorList>
    </citation>
    <scope>NUCLEOTIDE SEQUENCE [LARGE SCALE GENOMIC DNA]</scope>
    <source>
        <strain evidence="4 5">DSM 22153</strain>
    </source>
</reference>
<feature type="coiled-coil region" evidence="1">
    <location>
        <begin position="369"/>
        <end position="420"/>
    </location>
</feature>
<accession>A0A1M7NS07</accession>
<keyword evidence="1" id="KW-0175">Coiled coil</keyword>
<dbReference type="SUPFAM" id="SSF52540">
    <property type="entry name" value="P-loop containing nucleoside triphosphate hydrolases"/>
    <property type="match status" value="1"/>
</dbReference>
<evidence type="ECO:0000256" key="2">
    <source>
        <dbReference type="SAM" id="MobiDB-lite"/>
    </source>
</evidence>
<dbReference type="InterPro" id="IPR038734">
    <property type="entry name" value="YhaN_AAA"/>
</dbReference>
<feature type="region of interest" description="Disordered" evidence="2">
    <location>
        <begin position="695"/>
        <end position="720"/>
    </location>
</feature>
<feature type="coiled-coil region" evidence="1">
    <location>
        <begin position="769"/>
        <end position="839"/>
    </location>
</feature>
<feature type="coiled-coil region" evidence="1">
    <location>
        <begin position="177"/>
        <end position="235"/>
    </location>
</feature>
<organism evidence="4 5">
    <name type="scientific">Roseibium suaedae</name>
    <dbReference type="NCBI Taxonomy" id="735517"/>
    <lineage>
        <taxon>Bacteria</taxon>
        <taxon>Pseudomonadati</taxon>
        <taxon>Pseudomonadota</taxon>
        <taxon>Alphaproteobacteria</taxon>
        <taxon>Hyphomicrobiales</taxon>
        <taxon>Stappiaceae</taxon>
        <taxon>Roseibium</taxon>
    </lineage>
</organism>
<gene>
    <name evidence="4" type="ORF">SAMN05444272_3942</name>
</gene>
<name>A0A1M7NS07_9HYPH</name>
<dbReference type="Pfam" id="PF13514">
    <property type="entry name" value="AAA_27"/>
    <property type="match status" value="1"/>
</dbReference>
<keyword evidence="5" id="KW-1185">Reference proteome</keyword>
<dbReference type="AlphaFoldDB" id="A0A1M7NS07"/>
<dbReference type="EMBL" id="FRBW01000005">
    <property type="protein sequence ID" value="SHN06855.1"/>
    <property type="molecule type" value="Genomic_DNA"/>
</dbReference>
<proteinExistence type="predicted"/>
<feature type="coiled-coil region" evidence="1">
    <location>
        <begin position="276"/>
        <end position="310"/>
    </location>
</feature>
<dbReference type="InterPro" id="IPR027417">
    <property type="entry name" value="P-loop_NTPase"/>
</dbReference>
<feature type="coiled-coil region" evidence="1">
    <location>
        <begin position="930"/>
        <end position="964"/>
    </location>
</feature>
<dbReference type="Gene3D" id="3.40.50.300">
    <property type="entry name" value="P-loop containing nucleotide triphosphate hydrolases"/>
    <property type="match status" value="2"/>
</dbReference>
<evidence type="ECO:0000256" key="1">
    <source>
        <dbReference type="SAM" id="Coils"/>
    </source>
</evidence>
<evidence type="ECO:0000313" key="4">
    <source>
        <dbReference type="EMBL" id="SHN06855.1"/>
    </source>
</evidence>
<evidence type="ECO:0000313" key="5">
    <source>
        <dbReference type="Proteomes" id="UP000186002"/>
    </source>
</evidence>
<feature type="domain" description="YhaN AAA" evidence="3">
    <location>
        <begin position="1"/>
        <end position="207"/>
    </location>
</feature>
<protein>
    <submittedName>
        <fullName evidence="4">Uncharacterized protein YhaN</fullName>
    </submittedName>
</protein>
<dbReference type="PANTHER" id="PTHR41259">
    <property type="entry name" value="DOUBLE-STRAND BREAK REPAIR RAD50 ATPASE, PUTATIVE-RELATED"/>
    <property type="match status" value="1"/>
</dbReference>
<evidence type="ECO:0000259" key="3">
    <source>
        <dbReference type="Pfam" id="PF13514"/>
    </source>
</evidence>
<sequence>MRLRSLTLDLFGHFSAKSYDFGDATPDRPDFHVIYGPNEAGKTTSMEGFLRLLYGFPHIDPYGFLHQRKNLKVSGVLDVNGQRLELTRLSTRDGSLRDANDMILPEAAIQAHLGSLSETDYRQLLCLDDETIEKGGDEIVASNGDIGRLLFSAAAGVSDLTGVLDQFRSKADSLYRKRASSTEVARLKKELADVDQQIKDLDIPASAYKKLKQALETARQEEADLRSQRKSLHDQKAILSSEKSALPLLSEIQNLTDALADHEDFPRQLEVNPEDLVELLTRQNRLLGDKDRLEAEIATLTEEQAGLVRNPSHQTLQSELAALASLSARYSTAQLDLEKRRKSLAETHADMARSARDLQVPEGTDPVTLVVTEAQLQKLEDTRQTLRDLTLQLEREGEQLKEAELRLRHAQERQAELKTADTANTPVGPLLQRYAIDSLAPRFASATEALKSAATARDETLADLAMAGQTFDAVPASGLSLTEAEELARAHDGVESQRQTCAERCSESQRDLAALGLKIEHLTSASGLIDDDHAKSARDERDRLWSVHKSDLSPTTANAFEAAMESLDKTSSLRLDHAAELGQLRGEEQRRIELQARYSAYKERLARLEEEATALLATADGHARAFGFKSPVPPKLLAQWVAKRDLASKAQRTWERLSQEHEETLASANRLAADLRPLLTLETGDFQTLVSEARRRLQDERNREDERKSAEDALKSQETAVERHQQRINELKAAKLAANSSWQALAAESFQAPVDTDLLVQSLQPLRSLRELELTRSGLTRQIESMEADQADFSREVSDLAQKAGLRLSETPAATYGQLQELAKAAQKTEDTYVELGRRLEAARSGLAAAETVLREIDGKRLVLAEAFPDRVATGSLQSLRSAVSLAGEVIEKRKRLDDLTSSLQGLIGSLEDAKLRLEDKTETDLTAALSLIDEDLNRADQQLEQAIERRSNAQRDLAAVSGDGEVARLVERKTTLELALEETVLTYLETQYGLSLAEEAIRRYRDTHRSSMMEATEKAFADLTNGAYARLTTQPEGKTEALLAIDARGTAKKAMELSKGTRFQLYLALRAAAYQQLASQNLCLPFFCDDIFETFDESRTRSACKVMSTIGRTGQAIYLTHHQHVVDIAREVCGSEVTIHRI</sequence>
<feature type="coiled-coil region" evidence="1">
    <location>
        <begin position="584"/>
        <end position="618"/>
    </location>
</feature>